<feature type="compositionally biased region" description="Polar residues" evidence="2">
    <location>
        <begin position="491"/>
        <end position="504"/>
    </location>
</feature>
<dbReference type="PROSITE" id="PS50887">
    <property type="entry name" value="GGDEF"/>
    <property type="match status" value="1"/>
</dbReference>
<evidence type="ECO:0000259" key="4">
    <source>
        <dbReference type="PROSITE" id="PS50887"/>
    </source>
</evidence>
<feature type="region of interest" description="Disordered" evidence="2">
    <location>
        <begin position="479"/>
        <end position="504"/>
    </location>
</feature>
<dbReference type="InterPro" id="IPR001633">
    <property type="entry name" value="EAL_dom"/>
</dbReference>
<comment type="cofactor">
    <cofactor evidence="1">
        <name>Mg(2+)</name>
        <dbReference type="ChEBI" id="CHEBI:18420"/>
    </cofactor>
</comment>
<feature type="domain" description="GGDEF" evidence="4">
    <location>
        <begin position="74"/>
        <end position="206"/>
    </location>
</feature>
<dbReference type="SUPFAM" id="SSF55073">
    <property type="entry name" value="Nucleotide cyclase"/>
    <property type="match status" value="1"/>
</dbReference>
<organism evidence="5">
    <name type="scientific">uncultured Lysobacter sp</name>
    <dbReference type="NCBI Taxonomy" id="271060"/>
    <lineage>
        <taxon>Bacteria</taxon>
        <taxon>Pseudomonadati</taxon>
        <taxon>Pseudomonadota</taxon>
        <taxon>Gammaproteobacteria</taxon>
        <taxon>Lysobacterales</taxon>
        <taxon>Lysobacteraceae</taxon>
        <taxon>Lysobacter</taxon>
        <taxon>environmental samples</taxon>
    </lineage>
</organism>
<dbReference type="SMART" id="SM00267">
    <property type="entry name" value="GGDEF"/>
    <property type="match status" value="1"/>
</dbReference>
<gene>
    <name evidence="5" type="ORF">AVDCRST_MAG71-1322</name>
</gene>
<dbReference type="Pfam" id="PF00563">
    <property type="entry name" value="EAL"/>
    <property type="match status" value="1"/>
</dbReference>
<dbReference type="PANTHER" id="PTHR44757">
    <property type="entry name" value="DIGUANYLATE CYCLASE DGCP"/>
    <property type="match status" value="1"/>
</dbReference>
<dbReference type="CDD" id="cd01948">
    <property type="entry name" value="EAL"/>
    <property type="match status" value="1"/>
</dbReference>
<dbReference type="InterPro" id="IPR000160">
    <property type="entry name" value="GGDEF_dom"/>
</dbReference>
<evidence type="ECO:0000256" key="1">
    <source>
        <dbReference type="ARBA" id="ARBA00001946"/>
    </source>
</evidence>
<protein>
    <submittedName>
        <fullName evidence="5">Diguanylate cyclase/phosphodiesterase (GGDEF &amp; EAL domains) with PAS/PAC sensor(S)</fullName>
    </submittedName>
</protein>
<dbReference type="FunFam" id="3.30.70.270:FF:000001">
    <property type="entry name" value="Diguanylate cyclase domain protein"/>
    <property type="match status" value="1"/>
</dbReference>
<dbReference type="Gene3D" id="3.30.70.270">
    <property type="match status" value="1"/>
</dbReference>
<dbReference type="AlphaFoldDB" id="A0A6J4L4R3"/>
<proteinExistence type="predicted"/>
<dbReference type="InterPro" id="IPR029787">
    <property type="entry name" value="Nucleotide_cyclase"/>
</dbReference>
<dbReference type="SUPFAM" id="SSF141868">
    <property type="entry name" value="EAL domain-like"/>
    <property type="match status" value="1"/>
</dbReference>
<dbReference type="InterPro" id="IPR052155">
    <property type="entry name" value="Biofilm_reg_signaling"/>
</dbReference>
<accession>A0A6J4L4R3</accession>
<dbReference type="InterPro" id="IPR043128">
    <property type="entry name" value="Rev_trsase/Diguanyl_cyclase"/>
</dbReference>
<dbReference type="PROSITE" id="PS50883">
    <property type="entry name" value="EAL"/>
    <property type="match status" value="1"/>
</dbReference>
<dbReference type="GO" id="GO:0003824">
    <property type="term" value="F:catalytic activity"/>
    <property type="evidence" value="ECO:0007669"/>
    <property type="project" value="UniProtKB-ARBA"/>
</dbReference>
<dbReference type="Pfam" id="PF00990">
    <property type="entry name" value="GGDEF"/>
    <property type="match status" value="1"/>
</dbReference>
<evidence type="ECO:0000256" key="2">
    <source>
        <dbReference type="SAM" id="MobiDB-lite"/>
    </source>
</evidence>
<sequence>MGFDSVRCQRHWPTEILLGLKLVGQMFANAFQARDMAERLTKMAFHDPLTGLGNRRHLAERLGSAMDRSRREATQLAVILVDLDDFKLVNDSYGHAVGDEILRATAHRLTQMTRAGDIVARLGGDEFVIAVEIDGLASLSTLIERLFEVMLEPVELRGLTYALRLSVGIAVHPSDADDAETLLRRADTAMYAAKVEGKNRYAFFEPEMTRASRESLHLRHELRMALKRDEIRPHYQPRIALPSMRVVGFEALARWHHPERGLLMPGQFLALAQSSGAMEAIDLGGLAHALVCVREWRRTDPNCRVSVNLDAESLQDDALIGRLEEMLRAAADLAEGLEIEITESSLMRDIEHASRSLTRLRQAAPGLQIAIDDFGIGHSSLAYLGRLSVNTLKIDRSFTSDLAGPMRASARAIIQSIIGLGRSLGLHVVAEGVETAEQASELCELGCQEAQGFLFSAAVPGQTAGQWLGRELPAYGANATAVPSATPPDQVRSSTSSSTNLLPK</sequence>
<dbReference type="InterPro" id="IPR035919">
    <property type="entry name" value="EAL_sf"/>
</dbReference>
<dbReference type="NCBIfam" id="TIGR00254">
    <property type="entry name" value="GGDEF"/>
    <property type="match status" value="1"/>
</dbReference>
<dbReference type="Gene3D" id="3.20.20.450">
    <property type="entry name" value="EAL domain"/>
    <property type="match status" value="1"/>
</dbReference>
<dbReference type="PANTHER" id="PTHR44757:SF2">
    <property type="entry name" value="BIOFILM ARCHITECTURE MAINTENANCE PROTEIN MBAA"/>
    <property type="match status" value="1"/>
</dbReference>
<dbReference type="EMBL" id="CADCUA010000335">
    <property type="protein sequence ID" value="CAA9322485.1"/>
    <property type="molecule type" value="Genomic_DNA"/>
</dbReference>
<evidence type="ECO:0000259" key="3">
    <source>
        <dbReference type="PROSITE" id="PS50883"/>
    </source>
</evidence>
<dbReference type="SMART" id="SM00052">
    <property type="entry name" value="EAL"/>
    <property type="match status" value="1"/>
</dbReference>
<reference evidence="5" key="1">
    <citation type="submission" date="2020-02" db="EMBL/GenBank/DDBJ databases">
        <authorList>
            <person name="Meier V. D."/>
        </authorList>
    </citation>
    <scope>NUCLEOTIDE SEQUENCE</scope>
    <source>
        <strain evidence="5">AVDCRST_MAG71</strain>
    </source>
</reference>
<feature type="domain" description="EAL" evidence="3">
    <location>
        <begin position="215"/>
        <end position="472"/>
    </location>
</feature>
<dbReference type="CDD" id="cd01949">
    <property type="entry name" value="GGDEF"/>
    <property type="match status" value="1"/>
</dbReference>
<name>A0A6J4L4R3_9GAMM</name>
<evidence type="ECO:0000313" key="5">
    <source>
        <dbReference type="EMBL" id="CAA9322485.1"/>
    </source>
</evidence>